<dbReference type="GO" id="GO:0051321">
    <property type="term" value="P:meiotic cell cycle"/>
    <property type="evidence" value="ECO:0007669"/>
    <property type="project" value="TreeGrafter"/>
</dbReference>
<accession>A0A1S4EAE2</accession>
<dbReference type="Proteomes" id="UP000079169">
    <property type="component" value="Unplaced"/>
</dbReference>
<gene>
    <name evidence="8" type="primary">LOC103508409</name>
</gene>
<reference evidence="8" key="1">
    <citation type="submission" date="2025-08" db="UniProtKB">
        <authorList>
            <consortium name="RefSeq"/>
        </authorList>
    </citation>
    <scope>IDENTIFICATION</scope>
</reference>
<dbReference type="Pfam" id="PF17681">
    <property type="entry name" value="GCP_N_terminal"/>
    <property type="match status" value="1"/>
</dbReference>
<keyword evidence="2 5" id="KW-0963">Cytoplasm</keyword>
<evidence type="ECO:0000256" key="4">
    <source>
        <dbReference type="ARBA" id="ARBA00023212"/>
    </source>
</evidence>
<protein>
    <recommendedName>
        <fullName evidence="5">Gamma-tubulin complex component</fullName>
    </recommendedName>
</protein>
<name>A0A1S4EAE2_DIACI</name>
<dbReference type="GO" id="GO:0005874">
    <property type="term" value="C:microtubule"/>
    <property type="evidence" value="ECO:0007669"/>
    <property type="project" value="UniProtKB-KW"/>
</dbReference>
<evidence type="ECO:0000256" key="5">
    <source>
        <dbReference type="RuleBase" id="RU363050"/>
    </source>
</evidence>
<organism evidence="7 8">
    <name type="scientific">Diaphorina citri</name>
    <name type="common">Asian citrus psyllid</name>
    <dbReference type="NCBI Taxonomy" id="121845"/>
    <lineage>
        <taxon>Eukaryota</taxon>
        <taxon>Metazoa</taxon>
        <taxon>Ecdysozoa</taxon>
        <taxon>Arthropoda</taxon>
        <taxon>Hexapoda</taxon>
        <taxon>Insecta</taxon>
        <taxon>Pterygota</taxon>
        <taxon>Neoptera</taxon>
        <taxon>Paraneoptera</taxon>
        <taxon>Hemiptera</taxon>
        <taxon>Sternorrhyncha</taxon>
        <taxon>Psylloidea</taxon>
        <taxon>Psyllidae</taxon>
        <taxon>Diaphorininae</taxon>
        <taxon>Diaphorina</taxon>
    </lineage>
</organism>
<dbReference type="GO" id="GO:0007020">
    <property type="term" value="P:microtubule nucleation"/>
    <property type="evidence" value="ECO:0007669"/>
    <property type="project" value="InterPro"/>
</dbReference>
<dbReference type="GeneID" id="103508409"/>
<evidence type="ECO:0000313" key="7">
    <source>
        <dbReference type="Proteomes" id="UP000079169"/>
    </source>
</evidence>
<feature type="domain" description="Gamma tubulin complex component protein N-terminal" evidence="6">
    <location>
        <begin position="2"/>
        <end position="171"/>
    </location>
</feature>
<dbReference type="GO" id="GO:0051225">
    <property type="term" value="P:spindle assembly"/>
    <property type="evidence" value="ECO:0007669"/>
    <property type="project" value="TreeGrafter"/>
</dbReference>
<dbReference type="PANTHER" id="PTHR19302">
    <property type="entry name" value="GAMMA TUBULIN COMPLEX PROTEIN"/>
    <property type="match status" value="1"/>
</dbReference>
<dbReference type="GO" id="GO:0000922">
    <property type="term" value="C:spindle pole"/>
    <property type="evidence" value="ECO:0007669"/>
    <property type="project" value="InterPro"/>
</dbReference>
<keyword evidence="7" id="KW-1185">Reference proteome</keyword>
<evidence type="ECO:0000259" key="6">
    <source>
        <dbReference type="Pfam" id="PF17681"/>
    </source>
</evidence>
<keyword evidence="3 5" id="KW-0493">Microtubule</keyword>
<comment type="subcellular location">
    <subcellularLocation>
        <location evidence="1 5">Cytoplasm</location>
        <location evidence="1 5">Cytoskeleton</location>
        <location evidence="1 5">Microtubule organizing center</location>
    </subcellularLocation>
</comment>
<comment type="similarity">
    <text evidence="5">Belongs to the TUBGCP family.</text>
</comment>
<dbReference type="InterPro" id="IPR041470">
    <property type="entry name" value="GCP_N"/>
</dbReference>
<dbReference type="PANTHER" id="PTHR19302:SF27">
    <property type="entry name" value="GAMMA-TUBULIN COMPLEX COMPONENT 4"/>
    <property type="match status" value="1"/>
</dbReference>
<dbReference type="GO" id="GO:0051011">
    <property type="term" value="F:microtubule minus-end binding"/>
    <property type="evidence" value="ECO:0007669"/>
    <property type="project" value="TreeGrafter"/>
</dbReference>
<evidence type="ECO:0000313" key="8">
    <source>
        <dbReference type="RefSeq" id="XP_017299156.2"/>
    </source>
</evidence>
<dbReference type="KEGG" id="dci:103508409"/>
<proteinExistence type="inferred from homology"/>
<dbReference type="GO" id="GO:0000278">
    <property type="term" value="P:mitotic cell cycle"/>
    <property type="evidence" value="ECO:0007669"/>
    <property type="project" value="TreeGrafter"/>
</dbReference>
<dbReference type="GO" id="GO:0000930">
    <property type="term" value="C:gamma-tubulin complex"/>
    <property type="evidence" value="ECO:0007669"/>
    <property type="project" value="TreeGrafter"/>
</dbReference>
<dbReference type="GO" id="GO:0031122">
    <property type="term" value="P:cytoplasmic microtubule organization"/>
    <property type="evidence" value="ECO:0007669"/>
    <property type="project" value="TreeGrafter"/>
</dbReference>
<dbReference type="RefSeq" id="XP_017299156.2">
    <property type="nucleotide sequence ID" value="XM_017443667.2"/>
</dbReference>
<dbReference type="GO" id="GO:0043015">
    <property type="term" value="F:gamma-tubulin binding"/>
    <property type="evidence" value="ECO:0007669"/>
    <property type="project" value="InterPro"/>
</dbReference>
<dbReference type="AlphaFoldDB" id="A0A1S4EAE2"/>
<dbReference type="PaxDb" id="121845-A0A1S4EAE2"/>
<dbReference type="InterPro" id="IPR007259">
    <property type="entry name" value="GCP"/>
</dbReference>
<sequence length="182" mass="21004">MYEHTLFGFGDVKTATRRISLLCHKILIKQLKSWFFNGTLLDPHEEFFIRSVKIATVTTGDNPHDNTIATMLNSTVMTAMSLGFASQDKSYVKEYEIKIDMLPCYIHVRLANQILFIGETILMLSCDTDSNGLKSVKNFFEEREDELRLELDSLVTEEVFHVIRLEKIVDTLKFCVTKIRMV</sequence>
<evidence type="ECO:0000256" key="3">
    <source>
        <dbReference type="ARBA" id="ARBA00022701"/>
    </source>
</evidence>
<evidence type="ECO:0000256" key="2">
    <source>
        <dbReference type="ARBA" id="ARBA00022490"/>
    </source>
</evidence>
<evidence type="ECO:0000256" key="1">
    <source>
        <dbReference type="ARBA" id="ARBA00004267"/>
    </source>
</evidence>
<keyword evidence="4 5" id="KW-0206">Cytoskeleton</keyword>
<dbReference type="STRING" id="121845.A0A1S4EAE2"/>